<feature type="transmembrane region" description="Helical" evidence="9">
    <location>
        <begin position="98"/>
        <end position="123"/>
    </location>
</feature>
<evidence type="ECO:0000256" key="1">
    <source>
        <dbReference type="ARBA" id="ARBA00004429"/>
    </source>
</evidence>
<evidence type="ECO:0000313" key="11">
    <source>
        <dbReference type="EMBL" id="SCB56846.1"/>
    </source>
</evidence>
<comment type="subcellular location">
    <subcellularLocation>
        <location evidence="1">Cell inner membrane</location>
        <topology evidence="1">Multi-pass membrane protein</topology>
    </subcellularLocation>
    <subcellularLocation>
        <location evidence="9">Cell membrane</location>
        <topology evidence="9">Multi-pass membrane protein</topology>
    </subcellularLocation>
</comment>
<keyword evidence="8 9" id="KW-0472">Membrane</keyword>
<dbReference type="AlphaFoldDB" id="A0A1C3XXU3"/>
<accession>A0A1C3XXU3</accession>
<evidence type="ECO:0000313" key="12">
    <source>
        <dbReference type="Proteomes" id="UP000198723"/>
    </source>
</evidence>
<feature type="transmembrane region" description="Helical" evidence="9">
    <location>
        <begin position="144"/>
        <end position="165"/>
    </location>
</feature>
<dbReference type="CDD" id="cd06261">
    <property type="entry name" value="TM_PBP2"/>
    <property type="match status" value="1"/>
</dbReference>
<dbReference type="Pfam" id="PF00528">
    <property type="entry name" value="BPD_transp_1"/>
    <property type="match status" value="1"/>
</dbReference>
<feature type="transmembrane region" description="Helical" evidence="9">
    <location>
        <begin position="275"/>
        <end position="294"/>
    </location>
</feature>
<keyword evidence="5 9" id="KW-0812">Transmembrane</keyword>
<dbReference type="PANTHER" id="PTHR30614:SF37">
    <property type="entry name" value="AMINO-ACID ABC TRANSPORTER PERMEASE PROTEIN YHDX-RELATED"/>
    <property type="match status" value="1"/>
</dbReference>
<evidence type="ECO:0000256" key="4">
    <source>
        <dbReference type="ARBA" id="ARBA00022475"/>
    </source>
</evidence>
<dbReference type="PANTHER" id="PTHR30614">
    <property type="entry name" value="MEMBRANE COMPONENT OF AMINO ACID ABC TRANSPORTER"/>
    <property type="match status" value="1"/>
</dbReference>
<organism evidence="11 12">
    <name type="scientific">Rhizobium aethiopicum</name>
    <dbReference type="NCBI Taxonomy" id="1138170"/>
    <lineage>
        <taxon>Bacteria</taxon>
        <taxon>Pseudomonadati</taxon>
        <taxon>Pseudomonadota</taxon>
        <taxon>Alphaproteobacteria</taxon>
        <taxon>Hyphomicrobiales</taxon>
        <taxon>Rhizobiaceae</taxon>
        <taxon>Rhizobium/Agrobacterium group</taxon>
        <taxon>Rhizobium</taxon>
    </lineage>
</organism>
<dbReference type="Gene3D" id="1.10.3720.10">
    <property type="entry name" value="MetI-like"/>
    <property type="match status" value="2"/>
</dbReference>
<evidence type="ECO:0000256" key="9">
    <source>
        <dbReference type="RuleBase" id="RU363032"/>
    </source>
</evidence>
<keyword evidence="3 9" id="KW-0813">Transport</keyword>
<proteinExistence type="inferred from homology"/>
<dbReference type="InterPro" id="IPR043429">
    <property type="entry name" value="ArtM/GltK/GlnP/TcyL/YhdX-like"/>
</dbReference>
<evidence type="ECO:0000256" key="8">
    <source>
        <dbReference type="ARBA" id="ARBA00023136"/>
    </source>
</evidence>
<dbReference type="InterPro" id="IPR000515">
    <property type="entry name" value="MetI-like"/>
</dbReference>
<sequence length="406" mass="43959">MGNWPGMTHQALDSTRVSRSGWSFQSALYDPMIRGIFFQILTIVLLVVFVWWVAHNTAVNLARANIASGFGFLNGRAGFEVGQSLIAYSSDSTYGRALVVGLLNTLLIAITGIITATIIGFIIGIGRLSRNWLIAKLCTVYVEVFRNIPPLLVIFFWYSGVLAILPSARESLHLPLGSYLNNRGLSFPKPIFGETFWLVGVAFIVAIIAVIATARWAHRRQAATGQPFHTIWASIGLLIGLPLIAFLLAGAPLSFDYPIAGKFNLTGGSVVGPEFMSLFLALSFYTAAFIAEIVRAGIRGVPKGQTEAAGALGLHPSSITRLVVIPQAFRIIIPPLSSQYLNLTKNSSLAIAIGFADLVAVGSTTLNQTGQAVEVILIWMVIYLGLSIVTSLFMNWFNAKMALVER</sequence>
<feature type="transmembrane region" description="Helical" evidence="9">
    <location>
        <begin position="36"/>
        <end position="54"/>
    </location>
</feature>
<dbReference type="EMBL" id="FMAJ01000001">
    <property type="protein sequence ID" value="SCB56846.1"/>
    <property type="molecule type" value="Genomic_DNA"/>
</dbReference>
<evidence type="ECO:0000256" key="2">
    <source>
        <dbReference type="ARBA" id="ARBA00010072"/>
    </source>
</evidence>
<evidence type="ECO:0000256" key="5">
    <source>
        <dbReference type="ARBA" id="ARBA00022692"/>
    </source>
</evidence>
<dbReference type="SUPFAM" id="SSF161098">
    <property type="entry name" value="MetI-like"/>
    <property type="match status" value="2"/>
</dbReference>
<reference evidence="11 12" key="1">
    <citation type="submission" date="2016-08" db="EMBL/GenBank/DDBJ databases">
        <authorList>
            <person name="Seilhamer J.J."/>
        </authorList>
    </citation>
    <scope>NUCLEOTIDE SEQUENCE [LARGE SCALE GENOMIC DNA]</scope>
    <source>
        <strain evidence="11 12">HBR26</strain>
    </source>
</reference>
<keyword evidence="7 9" id="KW-1133">Transmembrane helix</keyword>
<name>A0A1C3XXU3_9HYPH</name>
<evidence type="ECO:0000256" key="3">
    <source>
        <dbReference type="ARBA" id="ARBA00022448"/>
    </source>
</evidence>
<feature type="transmembrane region" description="Helical" evidence="9">
    <location>
        <begin position="230"/>
        <end position="255"/>
    </location>
</feature>
<dbReference type="STRING" id="1138170.GA0061105_101680"/>
<dbReference type="InterPro" id="IPR010065">
    <property type="entry name" value="AA_ABC_transptr_permease_3TM"/>
</dbReference>
<feature type="transmembrane region" description="Helical" evidence="9">
    <location>
        <begin position="376"/>
        <end position="397"/>
    </location>
</feature>
<dbReference type="NCBIfam" id="TIGR01726">
    <property type="entry name" value="HEQRo_perm_3TM"/>
    <property type="match status" value="1"/>
</dbReference>
<evidence type="ECO:0000256" key="7">
    <source>
        <dbReference type="ARBA" id="ARBA00022989"/>
    </source>
</evidence>
<keyword evidence="4" id="KW-1003">Cell membrane</keyword>
<dbReference type="GO" id="GO:0006865">
    <property type="term" value="P:amino acid transport"/>
    <property type="evidence" value="ECO:0007669"/>
    <property type="project" value="UniProtKB-KW"/>
</dbReference>
<evidence type="ECO:0000256" key="6">
    <source>
        <dbReference type="ARBA" id="ARBA00022970"/>
    </source>
</evidence>
<dbReference type="Proteomes" id="UP000198723">
    <property type="component" value="Unassembled WGS sequence"/>
</dbReference>
<feature type="transmembrane region" description="Helical" evidence="9">
    <location>
        <begin position="196"/>
        <end position="218"/>
    </location>
</feature>
<protein>
    <submittedName>
        <fullName evidence="11">General L-amino acid ABC transporter membrane protein</fullName>
    </submittedName>
</protein>
<gene>
    <name evidence="11" type="ORF">GA0061105_101680</name>
</gene>
<feature type="transmembrane region" description="Helical" evidence="9">
    <location>
        <begin position="349"/>
        <end position="370"/>
    </location>
</feature>
<dbReference type="PROSITE" id="PS50928">
    <property type="entry name" value="ABC_TM1"/>
    <property type="match status" value="1"/>
</dbReference>
<comment type="similarity">
    <text evidence="2">Belongs to the binding-protein-dependent transport system permease family. HisMQ subfamily.</text>
</comment>
<evidence type="ECO:0000259" key="10">
    <source>
        <dbReference type="PROSITE" id="PS50928"/>
    </source>
</evidence>
<dbReference type="InterPro" id="IPR035906">
    <property type="entry name" value="MetI-like_sf"/>
</dbReference>
<feature type="domain" description="ABC transmembrane type-1" evidence="10">
    <location>
        <begin position="102"/>
        <end position="394"/>
    </location>
</feature>
<keyword evidence="6" id="KW-0029">Amino-acid transport</keyword>
<dbReference type="GO" id="GO:0022857">
    <property type="term" value="F:transmembrane transporter activity"/>
    <property type="evidence" value="ECO:0007669"/>
    <property type="project" value="InterPro"/>
</dbReference>
<dbReference type="GO" id="GO:0043190">
    <property type="term" value="C:ATP-binding cassette (ABC) transporter complex"/>
    <property type="evidence" value="ECO:0007669"/>
    <property type="project" value="InterPro"/>
</dbReference>